<proteinExistence type="predicted"/>
<sequence length="211" mass="21645">MTDQHLSAPPSPTPARGPGGWLGWVAAVVGVGAVAVLVYVATLLIGSARESREVARAERNLPAVGTYRLTGADLTEHPSPQWSVTATSAEVGESEVRVHLTWTNTSGQALVWACPGPVDLTRWRSASTEVSGAGAAASSAHCTRDEPADQHVAPGAAVQDWEAFPRDGAWGAGATRITAQLAQDDGDYGAGEQDPAVTFVVDLDGAAPAAG</sequence>
<evidence type="ECO:0000313" key="2">
    <source>
        <dbReference type="EMBL" id="NYD20827.1"/>
    </source>
</evidence>
<dbReference type="RefSeq" id="WP_179748712.1">
    <property type="nucleotide sequence ID" value="NZ_BAAAGN010000002.1"/>
</dbReference>
<keyword evidence="1" id="KW-0472">Membrane</keyword>
<keyword evidence="3" id="KW-1185">Reference proteome</keyword>
<gene>
    <name evidence="2" type="ORF">BJ968_000367</name>
</gene>
<name>A0A7Y9AS61_9ACTN</name>
<reference evidence="2 3" key="1">
    <citation type="submission" date="2020-07" db="EMBL/GenBank/DDBJ databases">
        <title>Sequencing the genomes of 1000 actinobacteria strains.</title>
        <authorList>
            <person name="Klenk H.-P."/>
        </authorList>
    </citation>
    <scope>NUCLEOTIDE SEQUENCE [LARGE SCALE GENOMIC DNA]</scope>
    <source>
        <strain evidence="2 3">DSM 7487</strain>
    </source>
</reference>
<evidence type="ECO:0000256" key="1">
    <source>
        <dbReference type="SAM" id="Phobius"/>
    </source>
</evidence>
<evidence type="ECO:0000313" key="3">
    <source>
        <dbReference type="Proteomes" id="UP000521922"/>
    </source>
</evidence>
<dbReference type="EMBL" id="JACCBB010000001">
    <property type="protein sequence ID" value="NYD20827.1"/>
    <property type="molecule type" value="Genomic_DNA"/>
</dbReference>
<organism evidence="2 3">
    <name type="scientific">Kineococcus aurantiacus</name>
    <dbReference type="NCBI Taxonomy" id="37633"/>
    <lineage>
        <taxon>Bacteria</taxon>
        <taxon>Bacillati</taxon>
        <taxon>Actinomycetota</taxon>
        <taxon>Actinomycetes</taxon>
        <taxon>Kineosporiales</taxon>
        <taxon>Kineosporiaceae</taxon>
        <taxon>Kineococcus</taxon>
    </lineage>
</organism>
<comment type="caution">
    <text evidence="2">The sequence shown here is derived from an EMBL/GenBank/DDBJ whole genome shotgun (WGS) entry which is preliminary data.</text>
</comment>
<keyword evidence="1" id="KW-0812">Transmembrane</keyword>
<keyword evidence="1" id="KW-1133">Transmembrane helix</keyword>
<protein>
    <submittedName>
        <fullName evidence="2">Uncharacterized protein</fullName>
    </submittedName>
</protein>
<feature type="transmembrane region" description="Helical" evidence="1">
    <location>
        <begin position="21"/>
        <end position="46"/>
    </location>
</feature>
<accession>A0A7Y9AS61</accession>
<dbReference type="Proteomes" id="UP000521922">
    <property type="component" value="Unassembled WGS sequence"/>
</dbReference>
<dbReference type="AlphaFoldDB" id="A0A7Y9AS61"/>